<protein>
    <submittedName>
        <fullName evidence="1">Acetone carboxylase subunit gamma</fullName>
    </submittedName>
</protein>
<dbReference type="EMBL" id="JBDPGJ010000004">
    <property type="protein sequence ID" value="MEX0407349.1"/>
    <property type="molecule type" value="Genomic_DNA"/>
</dbReference>
<dbReference type="RefSeq" id="WP_367955232.1">
    <property type="nucleotide sequence ID" value="NZ_JBDPGJ010000004.1"/>
</dbReference>
<gene>
    <name evidence="1" type="ORF">ABGN05_16950</name>
</gene>
<dbReference type="Proteomes" id="UP001556692">
    <property type="component" value="Unassembled WGS sequence"/>
</dbReference>
<dbReference type="Pfam" id="PF08882">
    <property type="entry name" value="Acetone_carb_G"/>
    <property type="match status" value="1"/>
</dbReference>
<accession>A0ABV3SMX9</accession>
<organism evidence="1 2">
    <name type="scientific">Aquibium pacificus</name>
    <dbReference type="NCBI Taxonomy" id="3153579"/>
    <lineage>
        <taxon>Bacteria</taxon>
        <taxon>Pseudomonadati</taxon>
        <taxon>Pseudomonadota</taxon>
        <taxon>Alphaproteobacteria</taxon>
        <taxon>Hyphomicrobiales</taxon>
        <taxon>Phyllobacteriaceae</taxon>
        <taxon>Aquibium</taxon>
    </lineage>
</organism>
<keyword evidence="2" id="KW-1185">Reference proteome</keyword>
<name>A0ABV3SMX9_9HYPH</name>
<dbReference type="InterPro" id="IPR016750">
    <property type="entry name" value="Aceto_COase_bsu/gsu"/>
</dbReference>
<evidence type="ECO:0000313" key="2">
    <source>
        <dbReference type="Proteomes" id="UP001556692"/>
    </source>
</evidence>
<comment type="caution">
    <text evidence="1">The sequence shown here is derived from an EMBL/GenBank/DDBJ whole genome shotgun (WGS) entry which is preliminary data.</text>
</comment>
<reference evidence="1 2" key="1">
    <citation type="submission" date="2024-05" db="EMBL/GenBank/DDBJ databases">
        <authorList>
            <person name="Jiang F."/>
        </authorList>
    </citation>
    <scope>NUCLEOTIDE SEQUENCE [LARGE SCALE GENOMIC DNA]</scope>
    <source>
        <strain evidence="1 2">LZ166</strain>
    </source>
</reference>
<proteinExistence type="predicted"/>
<sequence>MSPPRSISPTLVLSAGKTACRACGHELAPVEASWKDVAVLDERPLGEGGGPMFRTDGGVLLRRFYCPSCGTTLDTETALPGEPFLVDRVDWS</sequence>
<evidence type="ECO:0000313" key="1">
    <source>
        <dbReference type="EMBL" id="MEX0407349.1"/>
    </source>
</evidence>